<dbReference type="PROSITE" id="PS50887">
    <property type="entry name" value="GGDEF"/>
    <property type="match status" value="1"/>
</dbReference>
<dbReference type="SMART" id="SM00267">
    <property type="entry name" value="GGDEF"/>
    <property type="match status" value="1"/>
</dbReference>
<feature type="non-terminal residue" evidence="5">
    <location>
        <position position="1"/>
    </location>
</feature>
<feature type="domain" description="GGDEF" evidence="4">
    <location>
        <begin position="1"/>
        <end position="130"/>
    </location>
</feature>
<dbReference type="Gene3D" id="3.30.70.270">
    <property type="match status" value="1"/>
</dbReference>
<comment type="caution">
    <text evidence="5">The sequence shown here is derived from an EMBL/GenBank/DDBJ whole genome shotgun (WGS) entry which is preliminary data.</text>
</comment>
<protein>
    <recommendedName>
        <fullName evidence="1">cyclic-guanylate-specific phosphodiesterase</fullName>
        <ecNumber evidence="1">3.1.4.52</ecNumber>
    </recommendedName>
</protein>
<dbReference type="PANTHER" id="PTHR44757">
    <property type="entry name" value="DIGUANYLATE CYCLASE DGCP"/>
    <property type="match status" value="1"/>
</dbReference>
<dbReference type="AlphaFoldDB" id="A0A9E4N6U7"/>
<dbReference type="InterPro" id="IPR001633">
    <property type="entry name" value="EAL_dom"/>
</dbReference>
<dbReference type="CDD" id="cd01948">
    <property type="entry name" value="EAL"/>
    <property type="match status" value="1"/>
</dbReference>
<dbReference type="EC" id="3.1.4.52" evidence="1"/>
<name>A0A9E4N6U7_9GAMM</name>
<dbReference type="EMBL" id="JAEPCM010000727">
    <property type="protein sequence ID" value="MCG7948551.1"/>
    <property type="molecule type" value="Genomic_DNA"/>
</dbReference>
<dbReference type="FunFam" id="3.20.20.450:FF:000001">
    <property type="entry name" value="Cyclic di-GMP phosphodiesterase yahA"/>
    <property type="match status" value="1"/>
</dbReference>
<dbReference type="CDD" id="cd01949">
    <property type="entry name" value="GGDEF"/>
    <property type="match status" value="1"/>
</dbReference>
<dbReference type="SUPFAM" id="SSF55073">
    <property type="entry name" value="Nucleotide cyclase"/>
    <property type="match status" value="1"/>
</dbReference>
<evidence type="ECO:0000313" key="6">
    <source>
        <dbReference type="Proteomes" id="UP000886667"/>
    </source>
</evidence>
<sequence>VLFIDLDHFKVVNDTFGHVVGDELLQLVSARIKACLRESDTVARFGGDEFIILLQDVTEMDSVANVASNIIEHITRVFSLYGREIYIGASIGITVYPDDAVNADSLLRNADMAMYQAKERGRNTYQFFTASMQQHTLERRQLELDLRQAIKRDELEIYYQPVVNPLLNKVVSVEALLRWHHPHRGTVSPAIFIPVAEDSGQIGPIGEWVLKKSCQQLKRWHNAGFSDLKLAVNLSSRQRELGLEASFLLGVLAETNLSTDYITLEITESLLMRDTDEAMTWLSDFKALGVSLSVDDFGTGYSSLSYLKRFPVDTMKIDRSFVSDLPDDIEDATLVRTIVAMAQSLNLSLIAEGVETREQAEFLVETGCDNLQGFYYAKPMSAKELTIWLSADVLETGTT</sequence>
<dbReference type="PROSITE" id="PS50883">
    <property type="entry name" value="EAL"/>
    <property type="match status" value="1"/>
</dbReference>
<evidence type="ECO:0000313" key="5">
    <source>
        <dbReference type="EMBL" id="MCG7948551.1"/>
    </source>
</evidence>
<reference evidence="5" key="1">
    <citation type="journal article" date="2021" name="Proc. Natl. Acad. Sci. U.S.A.">
        <title>Global biogeography of chemosynthetic symbionts reveals both localized and globally distributed symbiont groups. .</title>
        <authorList>
            <person name="Osvatic J.T."/>
            <person name="Wilkins L.G.E."/>
            <person name="Leibrecht L."/>
            <person name="Leray M."/>
            <person name="Zauner S."/>
            <person name="Polzin J."/>
            <person name="Camacho Y."/>
            <person name="Gros O."/>
            <person name="van Gils J.A."/>
            <person name="Eisen J.A."/>
            <person name="Petersen J.M."/>
            <person name="Yuen B."/>
        </authorList>
    </citation>
    <scope>NUCLEOTIDE SEQUENCE</scope>
    <source>
        <strain evidence="5">MAGclacostrist064TRANS</strain>
    </source>
</reference>
<dbReference type="NCBIfam" id="TIGR00254">
    <property type="entry name" value="GGDEF"/>
    <property type="match status" value="1"/>
</dbReference>
<evidence type="ECO:0000259" key="4">
    <source>
        <dbReference type="PROSITE" id="PS50887"/>
    </source>
</evidence>
<dbReference type="Proteomes" id="UP000886667">
    <property type="component" value="Unassembled WGS sequence"/>
</dbReference>
<dbReference type="InterPro" id="IPR052155">
    <property type="entry name" value="Biofilm_reg_signaling"/>
</dbReference>
<dbReference type="SMART" id="SM00052">
    <property type="entry name" value="EAL"/>
    <property type="match status" value="1"/>
</dbReference>
<dbReference type="Pfam" id="PF00563">
    <property type="entry name" value="EAL"/>
    <property type="match status" value="1"/>
</dbReference>
<dbReference type="SUPFAM" id="SSF141868">
    <property type="entry name" value="EAL domain-like"/>
    <property type="match status" value="1"/>
</dbReference>
<dbReference type="Pfam" id="PF00990">
    <property type="entry name" value="GGDEF"/>
    <property type="match status" value="1"/>
</dbReference>
<evidence type="ECO:0000256" key="1">
    <source>
        <dbReference type="ARBA" id="ARBA00012282"/>
    </source>
</evidence>
<evidence type="ECO:0000259" key="3">
    <source>
        <dbReference type="PROSITE" id="PS50883"/>
    </source>
</evidence>
<dbReference type="InterPro" id="IPR043128">
    <property type="entry name" value="Rev_trsase/Diguanyl_cyclase"/>
</dbReference>
<dbReference type="InterPro" id="IPR000160">
    <property type="entry name" value="GGDEF_dom"/>
</dbReference>
<proteinExistence type="predicted"/>
<dbReference type="PANTHER" id="PTHR44757:SF2">
    <property type="entry name" value="BIOFILM ARCHITECTURE MAINTENANCE PROTEIN MBAA"/>
    <property type="match status" value="1"/>
</dbReference>
<gene>
    <name evidence="5" type="ORF">JAZ07_19600</name>
</gene>
<dbReference type="InterPro" id="IPR029787">
    <property type="entry name" value="Nucleotide_cyclase"/>
</dbReference>
<evidence type="ECO:0000256" key="2">
    <source>
        <dbReference type="ARBA" id="ARBA00022636"/>
    </source>
</evidence>
<accession>A0A9E4N6U7</accession>
<dbReference type="GO" id="GO:0071111">
    <property type="term" value="F:cyclic-guanylate-specific phosphodiesterase activity"/>
    <property type="evidence" value="ECO:0007669"/>
    <property type="project" value="UniProtKB-EC"/>
</dbReference>
<dbReference type="InterPro" id="IPR035919">
    <property type="entry name" value="EAL_sf"/>
</dbReference>
<dbReference type="Gene3D" id="3.20.20.450">
    <property type="entry name" value="EAL domain"/>
    <property type="match status" value="1"/>
</dbReference>
<organism evidence="5 6">
    <name type="scientific">Candidatus Thiodiazotropha taylori</name>
    <dbReference type="NCBI Taxonomy" id="2792791"/>
    <lineage>
        <taxon>Bacteria</taxon>
        <taxon>Pseudomonadati</taxon>
        <taxon>Pseudomonadota</taxon>
        <taxon>Gammaproteobacteria</taxon>
        <taxon>Chromatiales</taxon>
        <taxon>Sedimenticolaceae</taxon>
        <taxon>Candidatus Thiodiazotropha</taxon>
    </lineage>
</organism>
<keyword evidence="2" id="KW-0973">c-di-GMP</keyword>
<feature type="domain" description="EAL" evidence="3">
    <location>
        <begin position="139"/>
        <end position="393"/>
    </location>
</feature>